<evidence type="ECO:0000313" key="2">
    <source>
        <dbReference type="Proteomes" id="UP000245410"/>
    </source>
</evidence>
<dbReference type="AlphaFoldDB" id="A0A317D3S1"/>
<dbReference type="EMBL" id="QGKR01000226">
    <property type="protein sequence ID" value="PWR07293.1"/>
    <property type="molecule type" value="Genomic_DNA"/>
</dbReference>
<sequence>MITLRERLFVPLAMRRGGFLLPSQLAAVRLLLLVDALQGAAPTNRHPRYRRNFIRWMNVLITSIEQELPATARHLGLGRAVVAEAEQRAGDLAARLGVLRTRLLHEPGVDAYQQVRTEVATLVADVARGTWAAVRQENSAERSPSTLARVGRKVGATASLLALAGSLPYLPGIAADSATIGGIQLGLVVAAALTLLPVEAVHRDHAISAFREPGS</sequence>
<accession>A0A317D3S1</accession>
<proteinExistence type="predicted"/>
<comment type="caution">
    <text evidence="1">The sequence shown here is derived from an EMBL/GenBank/DDBJ whole genome shotgun (WGS) entry which is preliminary data.</text>
</comment>
<protein>
    <submittedName>
        <fullName evidence="1">Uncharacterized protein</fullName>
    </submittedName>
</protein>
<evidence type="ECO:0000313" key="1">
    <source>
        <dbReference type="EMBL" id="PWR07293.1"/>
    </source>
</evidence>
<dbReference type="Proteomes" id="UP000245410">
    <property type="component" value="Unassembled WGS sequence"/>
</dbReference>
<reference evidence="1 2" key="1">
    <citation type="submission" date="2018-05" db="EMBL/GenBank/DDBJ databases">
        <title>Micromonospora atacamensis sp. nov., a novel actinobacteria isolated from high altitude Atacama Desert soil.</title>
        <authorList>
            <person name="Carro L."/>
            <person name="Golinska P."/>
            <person name="Klenk H.-P."/>
            <person name="Goodfellow M."/>
        </authorList>
    </citation>
    <scope>NUCLEOTIDE SEQUENCE [LARGE SCALE GENOMIC DNA]</scope>
    <source>
        <strain evidence="1 2">5R2A7</strain>
    </source>
</reference>
<keyword evidence="2" id="KW-1185">Reference proteome</keyword>
<gene>
    <name evidence="1" type="ORF">DKT68_19730</name>
</gene>
<name>A0A317D3S1_9ACTN</name>
<organism evidence="1 2">
    <name type="scientific">Micromonospora acroterricola</name>
    <dbReference type="NCBI Taxonomy" id="2202421"/>
    <lineage>
        <taxon>Bacteria</taxon>
        <taxon>Bacillati</taxon>
        <taxon>Actinomycetota</taxon>
        <taxon>Actinomycetes</taxon>
        <taxon>Micromonosporales</taxon>
        <taxon>Micromonosporaceae</taxon>
        <taxon>Micromonospora</taxon>
    </lineage>
</organism>